<feature type="compositionally biased region" description="Low complexity" evidence="6">
    <location>
        <begin position="1"/>
        <end position="17"/>
    </location>
</feature>
<evidence type="ECO:0000256" key="2">
    <source>
        <dbReference type="ARBA" id="ARBA00022574"/>
    </source>
</evidence>
<feature type="repeat" description="WD" evidence="5">
    <location>
        <begin position="86"/>
        <end position="120"/>
    </location>
</feature>
<evidence type="ECO:0000256" key="1">
    <source>
        <dbReference type="ARBA" id="ARBA00004123"/>
    </source>
</evidence>
<dbReference type="EMBL" id="ML119122">
    <property type="protein sequence ID" value="RPB13556.1"/>
    <property type="molecule type" value="Genomic_DNA"/>
</dbReference>
<sequence>MEGSNSPTSATTTQTTSSRKHGRDDVINGNGVTGHKRRKKVLPGADGDTPMTDGFPETPVPVELNSIGTQMEEEVVELTAADTILLGQEDKSVLTCAWNPVHSTVLVTASPDSIARIWNVPLEAAQSSMIQNKIISHEPLVQKKATLNDPTVSRHGDVTALRWSPQGDLLATGSYDGQTRIWTTDGFLRFSHSLHKYPVNNLKWNKSADTLLSLSCDGKIIAWDAVTGDLRKSYELANTEIAGDMDWVEDSQFIACGDRGGVFKYDLNTEESFAYSGHEGEVNCISWDEVSDRFATGGAVDNTVMIWNKTTEACEAKLTGHIKSVVSLVWQPITTNSPPTCRILASASDDRTIRIWNTTSRTLIHELQCHIDPIESISFSPDGSRLASSANGRLVVWKTETGTMTHVYDGTKVRRKNGKVSSGDEEGISQISWDEGGVRVAVGGGELKVSYMH</sequence>
<dbReference type="InterPro" id="IPR001680">
    <property type="entry name" value="WD40_rpt"/>
</dbReference>
<dbReference type="SMART" id="SM00320">
    <property type="entry name" value="WD40"/>
    <property type="match status" value="7"/>
</dbReference>
<dbReference type="InterPro" id="IPR019775">
    <property type="entry name" value="WD40_repeat_CS"/>
</dbReference>
<feature type="repeat" description="WD" evidence="5">
    <location>
        <begin position="275"/>
        <end position="308"/>
    </location>
</feature>
<evidence type="ECO:0000313" key="8">
    <source>
        <dbReference type="Proteomes" id="UP000277580"/>
    </source>
</evidence>
<feature type="repeat" description="WD" evidence="5">
    <location>
        <begin position="318"/>
        <end position="366"/>
    </location>
</feature>
<dbReference type="OrthoDB" id="1367865at2759"/>
<evidence type="ECO:0000256" key="4">
    <source>
        <dbReference type="ARBA" id="ARBA00023242"/>
    </source>
</evidence>
<dbReference type="PANTHER" id="PTHR22846">
    <property type="entry name" value="WD40 REPEAT PROTEIN"/>
    <property type="match status" value="1"/>
</dbReference>
<dbReference type="InterPro" id="IPR020472">
    <property type="entry name" value="WD40_PAC1"/>
</dbReference>
<dbReference type="InterPro" id="IPR045183">
    <property type="entry name" value="Ebi-like"/>
</dbReference>
<keyword evidence="3" id="KW-0677">Repeat</keyword>
<accession>A0A3N4KSR8</accession>
<gene>
    <name evidence="7" type="ORF">P167DRAFT_486169</name>
</gene>
<organism evidence="7 8">
    <name type="scientific">Morchella conica CCBAS932</name>
    <dbReference type="NCBI Taxonomy" id="1392247"/>
    <lineage>
        <taxon>Eukaryota</taxon>
        <taxon>Fungi</taxon>
        <taxon>Dikarya</taxon>
        <taxon>Ascomycota</taxon>
        <taxon>Pezizomycotina</taxon>
        <taxon>Pezizomycetes</taxon>
        <taxon>Pezizales</taxon>
        <taxon>Morchellaceae</taxon>
        <taxon>Morchella</taxon>
    </lineage>
</organism>
<dbReference type="PROSITE" id="PS00678">
    <property type="entry name" value="WD_REPEATS_1"/>
    <property type="match status" value="2"/>
</dbReference>
<dbReference type="InterPro" id="IPR015943">
    <property type="entry name" value="WD40/YVTN_repeat-like_dom_sf"/>
</dbReference>
<evidence type="ECO:0000256" key="3">
    <source>
        <dbReference type="ARBA" id="ARBA00022737"/>
    </source>
</evidence>
<dbReference type="GO" id="GO:0034967">
    <property type="term" value="C:Set3 complex"/>
    <property type="evidence" value="ECO:0007669"/>
    <property type="project" value="TreeGrafter"/>
</dbReference>
<proteinExistence type="predicted"/>
<dbReference type="GO" id="GO:0003714">
    <property type="term" value="F:transcription corepressor activity"/>
    <property type="evidence" value="ECO:0007669"/>
    <property type="project" value="InterPro"/>
</dbReference>
<feature type="region of interest" description="Disordered" evidence="6">
    <location>
        <begin position="1"/>
        <end position="58"/>
    </location>
</feature>
<keyword evidence="8" id="KW-1185">Reference proteome</keyword>
<evidence type="ECO:0000256" key="5">
    <source>
        <dbReference type="PROSITE-ProRule" id="PRU00221"/>
    </source>
</evidence>
<feature type="repeat" description="WD" evidence="5">
    <location>
        <begin position="151"/>
        <end position="182"/>
    </location>
</feature>
<evidence type="ECO:0000313" key="7">
    <source>
        <dbReference type="EMBL" id="RPB13556.1"/>
    </source>
</evidence>
<dbReference type="InParanoid" id="A0A3N4KSR8"/>
<feature type="repeat" description="WD" evidence="5">
    <location>
        <begin position="367"/>
        <end position="407"/>
    </location>
</feature>
<dbReference type="Gene3D" id="2.130.10.10">
    <property type="entry name" value="YVTN repeat-like/Quinoprotein amine dehydrogenase"/>
    <property type="match status" value="1"/>
</dbReference>
<feature type="repeat" description="WD" evidence="5">
    <location>
        <begin position="192"/>
        <end position="233"/>
    </location>
</feature>
<dbReference type="InterPro" id="IPR036322">
    <property type="entry name" value="WD40_repeat_dom_sf"/>
</dbReference>
<dbReference type="CDD" id="cd00200">
    <property type="entry name" value="WD40"/>
    <property type="match status" value="1"/>
</dbReference>
<dbReference type="PANTHER" id="PTHR22846:SF2">
    <property type="entry name" value="F-BOX-LIKE_WD REPEAT-CONTAINING PROTEIN EBI"/>
    <property type="match status" value="1"/>
</dbReference>
<comment type="subcellular location">
    <subcellularLocation>
        <location evidence="1">Nucleus</location>
    </subcellularLocation>
</comment>
<dbReference type="PROSITE" id="PS50294">
    <property type="entry name" value="WD_REPEATS_REGION"/>
    <property type="match status" value="3"/>
</dbReference>
<reference evidence="7 8" key="1">
    <citation type="journal article" date="2018" name="Nat. Ecol. Evol.">
        <title>Pezizomycetes genomes reveal the molecular basis of ectomycorrhizal truffle lifestyle.</title>
        <authorList>
            <person name="Murat C."/>
            <person name="Payen T."/>
            <person name="Noel B."/>
            <person name="Kuo A."/>
            <person name="Morin E."/>
            <person name="Chen J."/>
            <person name="Kohler A."/>
            <person name="Krizsan K."/>
            <person name="Balestrini R."/>
            <person name="Da Silva C."/>
            <person name="Montanini B."/>
            <person name="Hainaut M."/>
            <person name="Levati E."/>
            <person name="Barry K.W."/>
            <person name="Belfiori B."/>
            <person name="Cichocki N."/>
            <person name="Clum A."/>
            <person name="Dockter R.B."/>
            <person name="Fauchery L."/>
            <person name="Guy J."/>
            <person name="Iotti M."/>
            <person name="Le Tacon F."/>
            <person name="Lindquist E.A."/>
            <person name="Lipzen A."/>
            <person name="Malagnac F."/>
            <person name="Mello A."/>
            <person name="Molinier V."/>
            <person name="Miyauchi S."/>
            <person name="Poulain J."/>
            <person name="Riccioni C."/>
            <person name="Rubini A."/>
            <person name="Sitrit Y."/>
            <person name="Splivallo R."/>
            <person name="Traeger S."/>
            <person name="Wang M."/>
            <person name="Zifcakova L."/>
            <person name="Wipf D."/>
            <person name="Zambonelli A."/>
            <person name="Paolocci F."/>
            <person name="Nowrousian M."/>
            <person name="Ottonello S."/>
            <person name="Baldrian P."/>
            <person name="Spatafora J.W."/>
            <person name="Henrissat B."/>
            <person name="Nagy L.G."/>
            <person name="Aury J.M."/>
            <person name="Wincker P."/>
            <person name="Grigoriev I.V."/>
            <person name="Bonfante P."/>
            <person name="Martin F.M."/>
        </authorList>
    </citation>
    <scope>NUCLEOTIDE SEQUENCE [LARGE SCALE GENOMIC DNA]</scope>
    <source>
        <strain evidence="7 8">CCBAS932</strain>
    </source>
</reference>
<dbReference type="PROSITE" id="PS50082">
    <property type="entry name" value="WD_REPEATS_2"/>
    <property type="match status" value="6"/>
</dbReference>
<dbReference type="SUPFAM" id="SSF50978">
    <property type="entry name" value="WD40 repeat-like"/>
    <property type="match status" value="1"/>
</dbReference>
<dbReference type="GO" id="GO:0006357">
    <property type="term" value="P:regulation of transcription by RNA polymerase II"/>
    <property type="evidence" value="ECO:0007669"/>
    <property type="project" value="TreeGrafter"/>
</dbReference>
<name>A0A3N4KSR8_9PEZI</name>
<dbReference type="PRINTS" id="PR00320">
    <property type="entry name" value="GPROTEINBRPT"/>
</dbReference>
<keyword evidence="4" id="KW-0539">Nucleus</keyword>
<dbReference type="Proteomes" id="UP000277580">
    <property type="component" value="Unassembled WGS sequence"/>
</dbReference>
<dbReference type="STRING" id="1392247.A0A3N4KSR8"/>
<keyword evidence="2 5" id="KW-0853">WD repeat</keyword>
<evidence type="ECO:0000256" key="6">
    <source>
        <dbReference type="SAM" id="MobiDB-lite"/>
    </source>
</evidence>
<protein>
    <submittedName>
        <fullName evidence="7">WD40 repeat-like protein</fullName>
    </submittedName>
</protein>
<dbReference type="Pfam" id="PF00400">
    <property type="entry name" value="WD40"/>
    <property type="match status" value="6"/>
</dbReference>
<dbReference type="AlphaFoldDB" id="A0A3N4KSR8"/>